<dbReference type="KEGG" id="haz:A9404_12295"/>
<evidence type="ECO:0000259" key="1">
    <source>
        <dbReference type="PROSITE" id="PS50104"/>
    </source>
</evidence>
<feature type="domain" description="TIR" evidence="1">
    <location>
        <begin position="1"/>
        <end position="133"/>
    </location>
</feature>
<dbReference type="EMBL" id="CP016027">
    <property type="protein sequence ID" value="ANJ68049.1"/>
    <property type="molecule type" value="Genomic_DNA"/>
</dbReference>
<name>A0A191ZJI5_9GAMM</name>
<dbReference type="Proteomes" id="UP000078596">
    <property type="component" value="Chromosome"/>
</dbReference>
<gene>
    <name evidence="2" type="ORF">A9404_12295</name>
</gene>
<reference evidence="2 3" key="1">
    <citation type="submission" date="2016-06" db="EMBL/GenBank/DDBJ databases">
        <title>Insight into the functional genes involving in sulfur oxidation in Pearl River water.</title>
        <authorList>
            <person name="Luo J."/>
            <person name="Tan X."/>
            <person name="Lin W."/>
        </authorList>
    </citation>
    <scope>NUCLEOTIDE SEQUENCE [LARGE SCALE GENOMIC DNA]</scope>
    <source>
        <strain evidence="2 3">LS2</strain>
    </source>
</reference>
<dbReference type="InterPro" id="IPR035897">
    <property type="entry name" value="Toll_tir_struct_dom_sf"/>
</dbReference>
<proteinExistence type="predicted"/>
<dbReference type="GO" id="GO:0007165">
    <property type="term" value="P:signal transduction"/>
    <property type="evidence" value="ECO:0007669"/>
    <property type="project" value="InterPro"/>
</dbReference>
<dbReference type="RefSeq" id="WP_066102128.1">
    <property type="nucleotide sequence ID" value="NZ_CP016027.1"/>
</dbReference>
<organism evidence="2 3">
    <name type="scientific">Halothiobacillus diazotrophicus</name>
    <dbReference type="NCBI Taxonomy" id="1860122"/>
    <lineage>
        <taxon>Bacteria</taxon>
        <taxon>Pseudomonadati</taxon>
        <taxon>Pseudomonadota</taxon>
        <taxon>Gammaproteobacteria</taxon>
        <taxon>Chromatiales</taxon>
        <taxon>Halothiobacillaceae</taxon>
        <taxon>Halothiobacillus</taxon>
    </lineage>
</organism>
<evidence type="ECO:0000313" key="2">
    <source>
        <dbReference type="EMBL" id="ANJ68049.1"/>
    </source>
</evidence>
<keyword evidence="3" id="KW-1185">Reference proteome</keyword>
<protein>
    <recommendedName>
        <fullName evidence="1">TIR domain-containing protein</fullName>
    </recommendedName>
</protein>
<evidence type="ECO:0000313" key="3">
    <source>
        <dbReference type="Proteomes" id="UP000078596"/>
    </source>
</evidence>
<dbReference type="STRING" id="1860122.A9404_12295"/>
<dbReference type="AlphaFoldDB" id="A0A191ZJI5"/>
<dbReference type="Pfam" id="PF13676">
    <property type="entry name" value="TIR_2"/>
    <property type="match status" value="1"/>
</dbReference>
<dbReference type="Gene3D" id="3.40.50.10140">
    <property type="entry name" value="Toll/interleukin-1 receptor homology (TIR) domain"/>
    <property type="match status" value="1"/>
</dbReference>
<dbReference type="SUPFAM" id="SSF52200">
    <property type="entry name" value="Toll/Interleukin receptor TIR domain"/>
    <property type="match status" value="1"/>
</dbReference>
<sequence>MKVFISWSGETSKKVAEAIREWLPQVLQTVKPYFTPSDIEKGTRWSSDIANELDDSMAGIFCVTKENLSSQWLMFEAGAISKRVEHSLVCPILIGLENSDINGPLTQFQTTLFEKSDIKKLVLDINKANKEHTLEESVLNNVFEKFWPELDAKVTAAMKAGEVGDAHDADIRSDREVLEEVLELSRALAIQKSGGFKLHDELNKRISNFLVSYRVIFEDDWEHTKGCLENSEYFISEQGSFIEPRVSDEGNNWGNRPFLLNSYRRLIEYIHKNNIDIKTAYGE</sequence>
<dbReference type="PROSITE" id="PS50104">
    <property type="entry name" value="TIR"/>
    <property type="match status" value="1"/>
</dbReference>
<accession>A0A191ZJI5</accession>
<dbReference type="InterPro" id="IPR000157">
    <property type="entry name" value="TIR_dom"/>
</dbReference>
<dbReference type="OrthoDB" id="122965at2"/>